<evidence type="ECO:0000256" key="4">
    <source>
        <dbReference type="ARBA" id="ARBA00022989"/>
    </source>
</evidence>
<keyword evidence="3 6" id="KW-0812">Transmembrane</keyword>
<gene>
    <name evidence="8" type="ORF">HMPREF1324_0570</name>
</gene>
<accession>I0UTC4</accession>
<feature type="transmembrane region" description="Helical" evidence="6">
    <location>
        <begin position="67"/>
        <end position="86"/>
    </location>
</feature>
<comment type="similarity">
    <text evidence="2">Belongs to the GtrA family.</text>
</comment>
<comment type="subcellular location">
    <subcellularLocation>
        <location evidence="1">Membrane</location>
        <topology evidence="1">Multi-pass membrane protein</topology>
    </subcellularLocation>
</comment>
<name>I0UTC4_9MICC</name>
<evidence type="ECO:0000313" key="8">
    <source>
        <dbReference type="EMBL" id="EID51127.1"/>
    </source>
</evidence>
<comment type="caution">
    <text evidence="8">The sequence shown here is derived from an EMBL/GenBank/DDBJ whole genome shotgun (WGS) entry which is preliminary data.</text>
</comment>
<organism evidence="8 9">
    <name type="scientific">Rothia aeria F0474</name>
    <dbReference type="NCBI Taxonomy" id="1125724"/>
    <lineage>
        <taxon>Bacteria</taxon>
        <taxon>Bacillati</taxon>
        <taxon>Actinomycetota</taxon>
        <taxon>Actinomycetes</taxon>
        <taxon>Micrococcales</taxon>
        <taxon>Micrococcaceae</taxon>
        <taxon>Rothia</taxon>
    </lineage>
</organism>
<feature type="transmembrane region" description="Helical" evidence="6">
    <location>
        <begin position="130"/>
        <end position="150"/>
    </location>
</feature>
<proteinExistence type="inferred from homology"/>
<dbReference type="AlphaFoldDB" id="I0UTC4"/>
<dbReference type="Pfam" id="PF04138">
    <property type="entry name" value="GtrA_DPMS_TM"/>
    <property type="match status" value="1"/>
</dbReference>
<reference evidence="8" key="1">
    <citation type="submission" date="2012-03" db="EMBL/GenBank/DDBJ databases">
        <authorList>
            <person name="Durkin A.S."/>
            <person name="McCorrison J."/>
            <person name="Torralba M."/>
            <person name="Gillis M."/>
            <person name="Methe B."/>
            <person name="Sutton G."/>
            <person name="Nelson K.E."/>
        </authorList>
    </citation>
    <scope>NUCLEOTIDE SEQUENCE [LARGE SCALE GENOMIC DNA]</scope>
    <source>
        <strain evidence="8">F0474</strain>
    </source>
</reference>
<dbReference type="GO" id="GO:0000271">
    <property type="term" value="P:polysaccharide biosynthetic process"/>
    <property type="evidence" value="ECO:0007669"/>
    <property type="project" value="InterPro"/>
</dbReference>
<dbReference type="PATRIC" id="fig|1125724.3.peg.1131"/>
<feature type="transmembrane region" description="Helical" evidence="6">
    <location>
        <begin position="98"/>
        <end position="124"/>
    </location>
</feature>
<keyword evidence="5 6" id="KW-0472">Membrane</keyword>
<evidence type="ECO:0000313" key="9">
    <source>
        <dbReference type="Proteomes" id="UP000004863"/>
    </source>
</evidence>
<dbReference type="Proteomes" id="UP000004863">
    <property type="component" value="Unassembled WGS sequence"/>
</dbReference>
<evidence type="ECO:0000256" key="2">
    <source>
        <dbReference type="ARBA" id="ARBA00009399"/>
    </source>
</evidence>
<dbReference type="GO" id="GO:0005886">
    <property type="term" value="C:plasma membrane"/>
    <property type="evidence" value="ECO:0007669"/>
    <property type="project" value="TreeGrafter"/>
</dbReference>
<keyword evidence="4 6" id="KW-1133">Transmembrane helix</keyword>
<evidence type="ECO:0000256" key="3">
    <source>
        <dbReference type="ARBA" id="ARBA00022692"/>
    </source>
</evidence>
<dbReference type="InterPro" id="IPR051401">
    <property type="entry name" value="GtrA_CellWall_Glycosyl"/>
</dbReference>
<evidence type="ECO:0000256" key="5">
    <source>
        <dbReference type="ARBA" id="ARBA00023136"/>
    </source>
</evidence>
<sequence>MNYPHRGQNEKVNMSSLPSRIKAIWNTYGIEIAKFCTVGGAAFVVNSVVVWTLMVTIMHDSHTKAKVIASIVATIFSWLMNRLWTFRENRSENWKREAIEFAFVNILGILVEAGCVAFSTYILGLRTAQASFISGTIIGTILGTILRYFLYRFWVYGKHRKQVAEGGATEHEELGHMLEEATEIMTHDSEAEAVIAQESAAEAEVSNGNKN</sequence>
<evidence type="ECO:0000259" key="7">
    <source>
        <dbReference type="Pfam" id="PF04138"/>
    </source>
</evidence>
<dbReference type="EMBL" id="AJJQ01000032">
    <property type="protein sequence ID" value="EID51127.1"/>
    <property type="molecule type" value="Genomic_DNA"/>
</dbReference>
<dbReference type="PANTHER" id="PTHR38459">
    <property type="entry name" value="PROPHAGE BACTOPRENOL-LINKED GLUCOSE TRANSLOCASE HOMOLOG"/>
    <property type="match status" value="1"/>
</dbReference>
<dbReference type="PANTHER" id="PTHR38459:SF1">
    <property type="entry name" value="PROPHAGE BACTOPRENOL-LINKED GLUCOSE TRANSLOCASE HOMOLOG"/>
    <property type="match status" value="1"/>
</dbReference>
<protein>
    <submittedName>
        <fullName evidence="8">GtrA-like protein</fullName>
    </submittedName>
</protein>
<feature type="transmembrane region" description="Helical" evidence="6">
    <location>
        <begin position="32"/>
        <end position="55"/>
    </location>
</feature>
<feature type="domain" description="GtrA/DPMS transmembrane" evidence="7">
    <location>
        <begin position="34"/>
        <end position="155"/>
    </location>
</feature>
<evidence type="ECO:0000256" key="1">
    <source>
        <dbReference type="ARBA" id="ARBA00004141"/>
    </source>
</evidence>
<evidence type="ECO:0000256" key="6">
    <source>
        <dbReference type="SAM" id="Phobius"/>
    </source>
</evidence>
<keyword evidence="9" id="KW-1185">Reference proteome</keyword>
<dbReference type="InterPro" id="IPR007267">
    <property type="entry name" value="GtrA_DPMS_TM"/>
</dbReference>